<feature type="transmembrane region" description="Helical" evidence="6">
    <location>
        <begin position="137"/>
        <end position="156"/>
    </location>
</feature>
<name>A0A5C3KF97_COPMA</name>
<evidence type="ECO:0000256" key="1">
    <source>
        <dbReference type="ARBA" id="ARBA00004141"/>
    </source>
</evidence>
<sequence length="446" mass="49601">MDADAVFTFDERLGIYFAVQSSFLSAAAVSVLLVYALYRWLKRIRIQRDGSRVQTDVTDSSLFLNLMLADLLQALGGMPSIRWMREGRVTEGSLCTAQAVIKQIGINGVALTSLAIAVHTFLVLVFRWRAPRHISKFLVLGVWIFTALVVSIPYAIHRNEPYYGDTGYWCWIYYHWRTEQIVSEYLWVWTAAILMGILYGIMFFVMRGFVAIEKGRVSWVGPRDRIKPDLDEAESEEEEENRYLANLLLFYPAVYIFCMLPNTLSRWMSFTGYTIPNEVTLFASALFALSGMFNVILFFMTRPELVVGPGEAPASPATDTPMDTKYGHLPRTERANNTVGASATGGNGNLDEKAGGRDLGQGFTTASAYKDQLVLDSQLYQSPRGAERTLSYSGSLVPTPHSPVTSATFTTRSGHGLSSSTSARPRTGGSRVDDDDDDNDFGRLPG</sequence>
<feature type="region of interest" description="Disordered" evidence="5">
    <location>
        <begin position="390"/>
        <end position="446"/>
    </location>
</feature>
<dbReference type="OrthoDB" id="100006at2759"/>
<feature type="compositionally biased region" description="Polar residues" evidence="5">
    <location>
        <begin position="390"/>
        <end position="424"/>
    </location>
</feature>
<dbReference type="AlphaFoldDB" id="A0A5C3KF97"/>
<feature type="transmembrane region" description="Helical" evidence="6">
    <location>
        <begin position="62"/>
        <end position="84"/>
    </location>
</feature>
<dbReference type="Proteomes" id="UP000307440">
    <property type="component" value="Unassembled WGS sequence"/>
</dbReference>
<dbReference type="PANTHER" id="PTHR23112">
    <property type="entry name" value="G PROTEIN-COUPLED RECEPTOR 157-RELATED"/>
    <property type="match status" value="1"/>
</dbReference>
<feature type="transmembrane region" description="Helical" evidence="6">
    <location>
        <begin position="243"/>
        <end position="264"/>
    </location>
</feature>
<evidence type="ECO:0000313" key="9">
    <source>
        <dbReference type="Proteomes" id="UP000307440"/>
    </source>
</evidence>
<dbReference type="PROSITE" id="PS50261">
    <property type="entry name" value="G_PROTEIN_RECEP_F2_4"/>
    <property type="match status" value="1"/>
</dbReference>
<evidence type="ECO:0000256" key="4">
    <source>
        <dbReference type="ARBA" id="ARBA00023136"/>
    </source>
</evidence>
<feature type="region of interest" description="Disordered" evidence="5">
    <location>
        <begin position="312"/>
        <end position="358"/>
    </location>
</feature>
<dbReference type="GO" id="GO:0007166">
    <property type="term" value="P:cell surface receptor signaling pathway"/>
    <property type="evidence" value="ECO:0007669"/>
    <property type="project" value="InterPro"/>
</dbReference>
<dbReference type="GO" id="GO:0004930">
    <property type="term" value="F:G protein-coupled receptor activity"/>
    <property type="evidence" value="ECO:0007669"/>
    <property type="project" value="InterPro"/>
</dbReference>
<organism evidence="8 9">
    <name type="scientific">Coprinopsis marcescibilis</name>
    <name type="common">Agaric fungus</name>
    <name type="synonym">Psathyrella marcescibilis</name>
    <dbReference type="NCBI Taxonomy" id="230819"/>
    <lineage>
        <taxon>Eukaryota</taxon>
        <taxon>Fungi</taxon>
        <taxon>Dikarya</taxon>
        <taxon>Basidiomycota</taxon>
        <taxon>Agaricomycotina</taxon>
        <taxon>Agaricomycetes</taxon>
        <taxon>Agaricomycetidae</taxon>
        <taxon>Agaricales</taxon>
        <taxon>Agaricineae</taxon>
        <taxon>Psathyrellaceae</taxon>
        <taxon>Coprinopsis</taxon>
    </lineage>
</organism>
<proteinExistence type="predicted"/>
<feature type="transmembrane region" description="Helical" evidence="6">
    <location>
        <begin position="279"/>
        <end position="299"/>
    </location>
</feature>
<dbReference type="CDD" id="cd00637">
    <property type="entry name" value="7tm_classA_rhodopsin-like"/>
    <property type="match status" value="1"/>
</dbReference>
<feature type="transmembrane region" description="Helical" evidence="6">
    <location>
        <begin position="186"/>
        <end position="206"/>
    </location>
</feature>
<comment type="subcellular location">
    <subcellularLocation>
        <location evidence="1">Membrane</location>
        <topology evidence="1">Multi-pass membrane protein</topology>
    </subcellularLocation>
</comment>
<dbReference type="GO" id="GO:0007189">
    <property type="term" value="P:adenylate cyclase-activating G protein-coupled receptor signaling pathway"/>
    <property type="evidence" value="ECO:0007669"/>
    <property type="project" value="TreeGrafter"/>
</dbReference>
<dbReference type="PANTHER" id="PTHR23112:SF37">
    <property type="entry name" value="G PROTEIN-COUPLED RECEPTOR GPR1"/>
    <property type="match status" value="1"/>
</dbReference>
<accession>A0A5C3KF97</accession>
<evidence type="ECO:0000313" key="8">
    <source>
        <dbReference type="EMBL" id="TFK18819.1"/>
    </source>
</evidence>
<protein>
    <recommendedName>
        <fullName evidence="7">G-protein coupled receptors family 2 profile 2 domain-containing protein</fullName>
    </recommendedName>
</protein>
<feature type="domain" description="G-protein coupled receptors family 2 profile 2" evidence="7">
    <location>
        <begin position="13"/>
        <end position="302"/>
    </location>
</feature>
<dbReference type="Gene3D" id="1.20.1070.10">
    <property type="entry name" value="Rhodopsin 7-helix transmembrane proteins"/>
    <property type="match status" value="1"/>
</dbReference>
<dbReference type="EMBL" id="ML210376">
    <property type="protein sequence ID" value="TFK18819.1"/>
    <property type="molecule type" value="Genomic_DNA"/>
</dbReference>
<dbReference type="SUPFAM" id="SSF81321">
    <property type="entry name" value="Family A G protein-coupled receptor-like"/>
    <property type="match status" value="1"/>
</dbReference>
<dbReference type="Pfam" id="PF00001">
    <property type="entry name" value="7tm_1"/>
    <property type="match status" value="1"/>
</dbReference>
<keyword evidence="9" id="KW-1185">Reference proteome</keyword>
<reference evidence="8 9" key="1">
    <citation type="journal article" date="2019" name="Nat. Ecol. Evol.">
        <title>Megaphylogeny resolves global patterns of mushroom evolution.</title>
        <authorList>
            <person name="Varga T."/>
            <person name="Krizsan K."/>
            <person name="Foldi C."/>
            <person name="Dima B."/>
            <person name="Sanchez-Garcia M."/>
            <person name="Sanchez-Ramirez S."/>
            <person name="Szollosi G.J."/>
            <person name="Szarkandi J.G."/>
            <person name="Papp V."/>
            <person name="Albert L."/>
            <person name="Andreopoulos W."/>
            <person name="Angelini C."/>
            <person name="Antonin V."/>
            <person name="Barry K.W."/>
            <person name="Bougher N.L."/>
            <person name="Buchanan P."/>
            <person name="Buyck B."/>
            <person name="Bense V."/>
            <person name="Catcheside P."/>
            <person name="Chovatia M."/>
            <person name="Cooper J."/>
            <person name="Damon W."/>
            <person name="Desjardin D."/>
            <person name="Finy P."/>
            <person name="Geml J."/>
            <person name="Haridas S."/>
            <person name="Hughes K."/>
            <person name="Justo A."/>
            <person name="Karasinski D."/>
            <person name="Kautmanova I."/>
            <person name="Kiss B."/>
            <person name="Kocsube S."/>
            <person name="Kotiranta H."/>
            <person name="LaButti K.M."/>
            <person name="Lechner B.E."/>
            <person name="Liimatainen K."/>
            <person name="Lipzen A."/>
            <person name="Lukacs Z."/>
            <person name="Mihaltcheva S."/>
            <person name="Morgado L.N."/>
            <person name="Niskanen T."/>
            <person name="Noordeloos M.E."/>
            <person name="Ohm R.A."/>
            <person name="Ortiz-Santana B."/>
            <person name="Ovrebo C."/>
            <person name="Racz N."/>
            <person name="Riley R."/>
            <person name="Savchenko A."/>
            <person name="Shiryaev A."/>
            <person name="Soop K."/>
            <person name="Spirin V."/>
            <person name="Szebenyi C."/>
            <person name="Tomsovsky M."/>
            <person name="Tulloss R.E."/>
            <person name="Uehling J."/>
            <person name="Grigoriev I.V."/>
            <person name="Vagvolgyi C."/>
            <person name="Papp T."/>
            <person name="Martin F.M."/>
            <person name="Miettinen O."/>
            <person name="Hibbett D.S."/>
            <person name="Nagy L.G."/>
        </authorList>
    </citation>
    <scope>NUCLEOTIDE SEQUENCE [LARGE SCALE GENOMIC DNA]</scope>
    <source>
        <strain evidence="8 9">CBS 121175</strain>
    </source>
</reference>
<dbReference type="GO" id="GO:0005886">
    <property type="term" value="C:plasma membrane"/>
    <property type="evidence" value="ECO:0007669"/>
    <property type="project" value="TreeGrafter"/>
</dbReference>
<dbReference type="InterPro" id="IPR000276">
    <property type="entry name" value="GPCR_Rhodpsn"/>
</dbReference>
<keyword evidence="3 6" id="KW-1133">Transmembrane helix</keyword>
<keyword evidence="2 6" id="KW-0812">Transmembrane</keyword>
<evidence type="ECO:0000259" key="7">
    <source>
        <dbReference type="PROSITE" id="PS50261"/>
    </source>
</evidence>
<gene>
    <name evidence="8" type="ORF">FA15DRAFT_675005</name>
</gene>
<feature type="transmembrane region" description="Helical" evidence="6">
    <location>
        <begin position="104"/>
        <end position="125"/>
    </location>
</feature>
<keyword evidence="4 6" id="KW-0472">Membrane</keyword>
<evidence type="ECO:0000256" key="3">
    <source>
        <dbReference type="ARBA" id="ARBA00022989"/>
    </source>
</evidence>
<evidence type="ECO:0000256" key="5">
    <source>
        <dbReference type="SAM" id="MobiDB-lite"/>
    </source>
</evidence>
<feature type="transmembrane region" description="Helical" evidence="6">
    <location>
        <begin position="15"/>
        <end position="41"/>
    </location>
</feature>
<dbReference type="STRING" id="230819.A0A5C3KF97"/>
<evidence type="ECO:0000256" key="6">
    <source>
        <dbReference type="SAM" id="Phobius"/>
    </source>
</evidence>
<evidence type="ECO:0000256" key="2">
    <source>
        <dbReference type="ARBA" id="ARBA00022692"/>
    </source>
</evidence>
<dbReference type="InterPro" id="IPR017981">
    <property type="entry name" value="GPCR_2-like_7TM"/>
</dbReference>